<evidence type="ECO:0000256" key="10">
    <source>
        <dbReference type="ARBA" id="ARBA00022989"/>
    </source>
</evidence>
<proteinExistence type="inferred from homology"/>
<keyword evidence="14" id="KW-1208">Phospholipid metabolism</keyword>
<evidence type="ECO:0000256" key="5">
    <source>
        <dbReference type="ARBA" id="ARBA00022679"/>
    </source>
</evidence>
<evidence type="ECO:0000256" key="15">
    <source>
        <dbReference type="SAM" id="Phobius"/>
    </source>
</evidence>
<evidence type="ECO:0000256" key="4">
    <source>
        <dbReference type="ARBA" id="ARBA00022516"/>
    </source>
</evidence>
<keyword evidence="13" id="KW-0594">Phospholipid biosynthesis</keyword>
<dbReference type="CDD" id="cd14265">
    <property type="entry name" value="UDPK_IM_like"/>
    <property type="match status" value="1"/>
</dbReference>
<evidence type="ECO:0000256" key="1">
    <source>
        <dbReference type="ARBA" id="ARBA00004651"/>
    </source>
</evidence>
<dbReference type="InterPro" id="IPR036945">
    <property type="entry name" value="DAGK_sf"/>
</dbReference>
<dbReference type="InterPro" id="IPR033717">
    <property type="entry name" value="UDPK"/>
</dbReference>
<keyword evidence="8 16" id="KW-0418">Kinase</keyword>
<dbReference type="PANTHER" id="PTHR34299:SF1">
    <property type="entry name" value="DIACYLGLYCEROL KINASE"/>
    <property type="match status" value="1"/>
</dbReference>
<accession>A0ABR7Y5L6</accession>
<dbReference type="Pfam" id="PF01219">
    <property type="entry name" value="DAGK_prokar"/>
    <property type="match status" value="1"/>
</dbReference>
<keyword evidence="9" id="KW-0067">ATP-binding</keyword>
<dbReference type="GO" id="GO:0016301">
    <property type="term" value="F:kinase activity"/>
    <property type="evidence" value="ECO:0007669"/>
    <property type="project" value="UniProtKB-KW"/>
</dbReference>
<keyword evidence="17" id="KW-1185">Reference proteome</keyword>
<keyword evidence="10 15" id="KW-1133">Transmembrane helix</keyword>
<comment type="similarity">
    <text evidence="2">Belongs to the bacterial diacylglycerol kinase family.</text>
</comment>
<dbReference type="InterPro" id="IPR000829">
    <property type="entry name" value="DAGK"/>
</dbReference>
<feature type="transmembrane region" description="Helical" evidence="15">
    <location>
        <begin position="58"/>
        <end position="78"/>
    </location>
</feature>
<keyword evidence="5" id="KW-0808">Transferase</keyword>
<gene>
    <name evidence="16" type="ORF">H8B17_13515</name>
</gene>
<keyword evidence="6 15" id="KW-0812">Transmembrane</keyword>
<comment type="subcellular location">
    <subcellularLocation>
        <location evidence="1">Cell membrane</location>
        <topology evidence="1">Multi-pass membrane protein</topology>
    </subcellularLocation>
</comment>
<keyword evidence="11" id="KW-0443">Lipid metabolism</keyword>
<evidence type="ECO:0000256" key="11">
    <source>
        <dbReference type="ARBA" id="ARBA00023098"/>
    </source>
</evidence>
<dbReference type="RefSeq" id="WP_190309746.1">
    <property type="nucleotide sequence ID" value="NZ_JACNYK010000003.1"/>
</dbReference>
<dbReference type="PANTHER" id="PTHR34299">
    <property type="entry name" value="DIACYLGLYCEROL KINASE"/>
    <property type="match status" value="1"/>
</dbReference>
<feature type="transmembrane region" description="Helical" evidence="15">
    <location>
        <begin position="34"/>
        <end position="52"/>
    </location>
</feature>
<evidence type="ECO:0000256" key="2">
    <source>
        <dbReference type="ARBA" id="ARBA00005967"/>
    </source>
</evidence>
<evidence type="ECO:0000256" key="14">
    <source>
        <dbReference type="ARBA" id="ARBA00023264"/>
    </source>
</evidence>
<evidence type="ECO:0000256" key="8">
    <source>
        <dbReference type="ARBA" id="ARBA00022777"/>
    </source>
</evidence>
<evidence type="ECO:0000256" key="6">
    <source>
        <dbReference type="ARBA" id="ARBA00022692"/>
    </source>
</evidence>
<evidence type="ECO:0000256" key="13">
    <source>
        <dbReference type="ARBA" id="ARBA00023209"/>
    </source>
</evidence>
<organism evidence="16 17">
    <name type="scientific">Sphingobacterium arenae</name>
    <dbReference type="NCBI Taxonomy" id="1280598"/>
    <lineage>
        <taxon>Bacteria</taxon>
        <taxon>Pseudomonadati</taxon>
        <taxon>Bacteroidota</taxon>
        <taxon>Sphingobacteriia</taxon>
        <taxon>Sphingobacteriales</taxon>
        <taxon>Sphingobacteriaceae</taxon>
        <taxon>Sphingobacterium</taxon>
    </lineage>
</organism>
<evidence type="ECO:0000256" key="12">
    <source>
        <dbReference type="ARBA" id="ARBA00023136"/>
    </source>
</evidence>
<protein>
    <submittedName>
        <fullName evidence="16">Diacylglycerol kinase family protein</fullName>
    </submittedName>
</protein>
<evidence type="ECO:0000313" key="17">
    <source>
        <dbReference type="Proteomes" id="UP000606494"/>
    </source>
</evidence>
<evidence type="ECO:0000256" key="3">
    <source>
        <dbReference type="ARBA" id="ARBA00022475"/>
    </source>
</evidence>
<evidence type="ECO:0000313" key="16">
    <source>
        <dbReference type="EMBL" id="MBD1426604.1"/>
    </source>
</evidence>
<evidence type="ECO:0000256" key="7">
    <source>
        <dbReference type="ARBA" id="ARBA00022741"/>
    </source>
</evidence>
<evidence type="ECO:0000256" key="9">
    <source>
        <dbReference type="ARBA" id="ARBA00022840"/>
    </source>
</evidence>
<comment type="caution">
    <text evidence="16">The sequence shown here is derived from an EMBL/GenBank/DDBJ whole genome shotgun (WGS) entry which is preliminary data.</text>
</comment>
<feature type="transmembrane region" description="Helical" evidence="15">
    <location>
        <begin position="99"/>
        <end position="121"/>
    </location>
</feature>
<keyword evidence="12 15" id="KW-0472">Membrane</keyword>
<dbReference type="Proteomes" id="UP000606494">
    <property type="component" value="Unassembled WGS sequence"/>
</dbReference>
<keyword evidence="7" id="KW-0547">Nucleotide-binding</keyword>
<sequence length="127" mass="14149">MLQNNKKSAFGKRVDSFKYAFDGLLHLIRDEPNARIHFVASIIAIICGWYFNINKSEWLAVILCIGIVLLTEIINTAIENICDYISPIQHHKIKIIKDLAAAAVLISAIMSVVVASCIFLPKLLAIL</sequence>
<dbReference type="Gene3D" id="1.10.287.3610">
    <property type="match status" value="1"/>
</dbReference>
<keyword evidence="4" id="KW-0444">Lipid biosynthesis</keyword>
<name>A0ABR7Y5L6_9SPHI</name>
<keyword evidence="3" id="KW-1003">Cell membrane</keyword>
<dbReference type="EMBL" id="JACNYK010000003">
    <property type="protein sequence ID" value="MBD1426604.1"/>
    <property type="molecule type" value="Genomic_DNA"/>
</dbReference>
<reference evidence="16 17" key="1">
    <citation type="submission" date="2020-08" db="EMBL/GenBank/DDBJ databases">
        <title>Sphingobacterium sp. DN00404 isolated from aquaculture water.</title>
        <authorList>
            <person name="Zhang M."/>
        </authorList>
    </citation>
    <scope>NUCLEOTIDE SEQUENCE [LARGE SCALE GENOMIC DNA]</scope>
    <source>
        <strain evidence="16 17">KCTC 32294</strain>
    </source>
</reference>